<keyword evidence="3" id="KW-1185">Reference proteome</keyword>
<reference evidence="3" key="1">
    <citation type="journal article" date="2019" name="Int. J. Syst. Evol. Microbiol.">
        <title>The Global Catalogue of Microorganisms (GCM) 10K type strain sequencing project: providing services to taxonomists for standard genome sequencing and annotation.</title>
        <authorList>
            <consortium name="The Broad Institute Genomics Platform"/>
            <consortium name="The Broad Institute Genome Sequencing Center for Infectious Disease"/>
            <person name="Wu L."/>
            <person name="Ma J."/>
        </authorList>
    </citation>
    <scope>NUCLEOTIDE SEQUENCE [LARGE SCALE GENOMIC DNA]</scope>
    <source>
        <strain evidence="3">NBRC 112416</strain>
    </source>
</reference>
<dbReference type="InterPro" id="IPR041657">
    <property type="entry name" value="HTH_17"/>
</dbReference>
<name>A0ABQ5WBY8_9HYPH</name>
<dbReference type="Pfam" id="PF12728">
    <property type="entry name" value="HTH_17"/>
    <property type="match status" value="1"/>
</dbReference>
<feature type="domain" description="Helix-turn-helix" evidence="1">
    <location>
        <begin position="5"/>
        <end position="51"/>
    </location>
</feature>
<dbReference type="RefSeq" id="WP_284343026.1">
    <property type="nucleotide sequence ID" value="NZ_BSNS01000024.1"/>
</dbReference>
<dbReference type="Proteomes" id="UP001156691">
    <property type="component" value="Unassembled WGS sequence"/>
</dbReference>
<evidence type="ECO:0000259" key="1">
    <source>
        <dbReference type="Pfam" id="PF12728"/>
    </source>
</evidence>
<gene>
    <name evidence="2" type="ORF">GCM10010862_49060</name>
</gene>
<dbReference type="InterPro" id="IPR010093">
    <property type="entry name" value="SinI_DNA-bd"/>
</dbReference>
<proteinExistence type="predicted"/>
<sequence>MTEELCTVEAAAEQLKLHNKTVLRFIREGRLRATKIGKQYRILRSDLDAFAGVGSARGEPLARVTAIVDVPDVDGDLLRRITSTTLGAGAGNEQPGSAISIDVAHDPVRRAVKVVAVGTPSDVAALLTLVNACLEA</sequence>
<dbReference type="NCBIfam" id="TIGR01764">
    <property type="entry name" value="excise"/>
    <property type="match status" value="1"/>
</dbReference>
<organism evidence="2 3">
    <name type="scientific">Devosia nitrariae</name>
    <dbReference type="NCBI Taxonomy" id="2071872"/>
    <lineage>
        <taxon>Bacteria</taxon>
        <taxon>Pseudomonadati</taxon>
        <taxon>Pseudomonadota</taxon>
        <taxon>Alphaproteobacteria</taxon>
        <taxon>Hyphomicrobiales</taxon>
        <taxon>Devosiaceae</taxon>
        <taxon>Devosia</taxon>
    </lineage>
</organism>
<dbReference type="EMBL" id="BSNS01000024">
    <property type="protein sequence ID" value="GLQ57647.1"/>
    <property type="molecule type" value="Genomic_DNA"/>
</dbReference>
<evidence type="ECO:0000313" key="2">
    <source>
        <dbReference type="EMBL" id="GLQ57647.1"/>
    </source>
</evidence>
<protein>
    <submittedName>
        <fullName evidence="2">MerR family transcriptional regulator</fullName>
    </submittedName>
</protein>
<comment type="caution">
    <text evidence="2">The sequence shown here is derived from an EMBL/GenBank/DDBJ whole genome shotgun (WGS) entry which is preliminary data.</text>
</comment>
<accession>A0ABQ5WBY8</accession>
<evidence type="ECO:0000313" key="3">
    <source>
        <dbReference type="Proteomes" id="UP001156691"/>
    </source>
</evidence>